<sequence>MYTPRMNLARLDSGMKVLAENGGSFSRTMPRPRVSLGVDPYESSASPKLWSRTSPSRLSSHENAAYFRGRSNNSGDYRVRHSSGCSPSRLRSVFDQSM</sequence>
<keyword evidence="3" id="KW-1185">Reference proteome</keyword>
<dbReference type="AlphaFoldDB" id="A0ABD2QN42"/>
<name>A0ABD2QN42_9PLAT</name>
<reference evidence="2 3" key="1">
    <citation type="submission" date="2024-11" db="EMBL/GenBank/DDBJ databases">
        <title>Adaptive evolution of stress response genes in parasites aligns with host niche diversity.</title>
        <authorList>
            <person name="Hahn C."/>
            <person name="Resl P."/>
        </authorList>
    </citation>
    <scope>NUCLEOTIDE SEQUENCE [LARGE SCALE GENOMIC DNA]</scope>
    <source>
        <strain evidence="2">EGGRZ-B1_66</strain>
        <tissue evidence="2">Body</tissue>
    </source>
</reference>
<evidence type="ECO:0000256" key="1">
    <source>
        <dbReference type="SAM" id="MobiDB-lite"/>
    </source>
</evidence>
<proteinExistence type="predicted"/>
<dbReference type="Proteomes" id="UP001626550">
    <property type="component" value="Unassembled WGS sequence"/>
</dbReference>
<gene>
    <name evidence="2" type="ORF">Ciccas_001462</name>
</gene>
<evidence type="ECO:0000313" key="2">
    <source>
        <dbReference type="EMBL" id="KAL3319866.1"/>
    </source>
</evidence>
<comment type="caution">
    <text evidence="2">The sequence shown here is derived from an EMBL/GenBank/DDBJ whole genome shotgun (WGS) entry which is preliminary data.</text>
</comment>
<dbReference type="EMBL" id="JBJKFK010000095">
    <property type="protein sequence ID" value="KAL3319866.1"/>
    <property type="molecule type" value="Genomic_DNA"/>
</dbReference>
<protein>
    <submittedName>
        <fullName evidence="2">Uncharacterized protein</fullName>
    </submittedName>
</protein>
<accession>A0ABD2QN42</accession>
<feature type="region of interest" description="Disordered" evidence="1">
    <location>
        <begin position="70"/>
        <end position="98"/>
    </location>
</feature>
<organism evidence="2 3">
    <name type="scientific">Cichlidogyrus casuarinus</name>
    <dbReference type="NCBI Taxonomy" id="1844966"/>
    <lineage>
        <taxon>Eukaryota</taxon>
        <taxon>Metazoa</taxon>
        <taxon>Spiralia</taxon>
        <taxon>Lophotrochozoa</taxon>
        <taxon>Platyhelminthes</taxon>
        <taxon>Monogenea</taxon>
        <taxon>Monopisthocotylea</taxon>
        <taxon>Dactylogyridea</taxon>
        <taxon>Ancyrocephalidae</taxon>
        <taxon>Cichlidogyrus</taxon>
    </lineage>
</organism>
<evidence type="ECO:0000313" key="3">
    <source>
        <dbReference type="Proteomes" id="UP001626550"/>
    </source>
</evidence>